<feature type="region of interest" description="Disordered" evidence="1">
    <location>
        <begin position="41"/>
        <end position="73"/>
    </location>
</feature>
<dbReference type="STRING" id="1391654.AKJ09_01980"/>
<evidence type="ECO:0000313" key="4">
    <source>
        <dbReference type="Proteomes" id="UP000064967"/>
    </source>
</evidence>
<organism evidence="3 4">
    <name type="scientific">Labilithrix luteola</name>
    <dbReference type="NCBI Taxonomy" id="1391654"/>
    <lineage>
        <taxon>Bacteria</taxon>
        <taxon>Pseudomonadati</taxon>
        <taxon>Myxococcota</taxon>
        <taxon>Polyangia</taxon>
        <taxon>Polyangiales</taxon>
        <taxon>Labilitrichaceae</taxon>
        <taxon>Labilithrix</taxon>
    </lineage>
</organism>
<reference evidence="3 4" key="1">
    <citation type="submission" date="2015-08" db="EMBL/GenBank/DDBJ databases">
        <authorList>
            <person name="Babu N.S."/>
            <person name="Beckwith C.J."/>
            <person name="Beseler K.G."/>
            <person name="Brison A."/>
            <person name="Carone J.V."/>
            <person name="Caskin T.P."/>
            <person name="Diamond M."/>
            <person name="Durham M.E."/>
            <person name="Foxe J.M."/>
            <person name="Go M."/>
            <person name="Henderson B.A."/>
            <person name="Jones I.B."/>
            <person name="McGettigan J.A."/>
            <person name="Micheletti S.J."/>
            <person name="Nasrallah M.E."/>
            <person name="Ortiz D."/>
            <person name="Piller C.R."/>
            <person name="Privatt S.R."/>
            <person name="Schneider S.L."/>
            <person name="Sharp S."/>
            <person name="Smith T.C."/>
            <person name="Stanton J.D."/>
            <person name="Ullery H.E."/>
            <person name="Wilson R.J."/>
            <person name="Serrano M.G."/>
            <person name="Buck G."/>
            <person name="Lee V."/>
            <person name="Wang Y."/>
            <person name="Carvalho R."/>
            <person name="Voegtly L."/>
            <person name="Shi R."/>
            <person name="Duckworth R."/>
            <person name="Johnson A."/>
            <person name="Loviza R."/>
            <person name="Walstead R."/>
            <person name="Shah Z."/>
            <person name="Kiflezghi M."/>
            <person name="Wade K."/>
            <person name="Ball S.L."/>
            <person name="Bradley K.W."/>
            <person name="Asai D.J."/>
            <person name="Bowman C.A."/>
            <person name="Russell D.A."/>
            <person name="Pope W.H."/>
            <person name="Jacobs-Sera D."/>
            <person name="Hendrix R.W."/>
            <person name="Hatfull G.F."/>
        </authorList>
    </citation>
    <scope>NUCLEOTIDE SEQUENCE [LARGE SCALE GENOMIC DNA]</scope>
    <source>
        <strain evidence="3 4">DSM 27648</strain>
    </source>
</reference>
<dbReference type="PROSITE" id="PS51257">
    <property type="entry name" value="PROKAR_LIPOPROTEIN"/>
    <property type="match status" value="1"/>
</dbReference>
<evidence type="ECO:0000256" key="2">
    <source>
        <dbReference type="SAM" id="Phobius"/>
    </source>
</evidence>
<dbReference type="PROSITE" id="PS50012">
    <property type="entry name" value="RCC1_3"/>
    <property type="match status" value="4"/>
</dbReference>
<dbReference type="OrthoDB" id="9758365at2"/>
<evidence type="ECO:0000313" key="3">
    <source>
        <dbReference type="EMBL" id="AKU95316.1"/>
    </source>
</evidence>
<dbReference type="InterPro" id="IPR000408">
    <property type="entry name" value="Reg_chr_condens"/>
</dbReference>
<keyword evidence="2" id="KW-1133">Transmembrane helix</keyword>
<dbReference type="KEGG" id="llu:AKJ09_01980"/>
<dbReference type="Gene3D" id="2.130.10.30">
    <property type="entry name" value="Regulator of chromosome condensation 1/beta-lactamase-inhibitor protein II"/>
    <property type="match status" value="3"/>
</dbReference>
<dbReference type="EMBL" id="CP012333">
    <property type="protein sequence ID" value="AKU95316.1"/>
    <property type="molecule type" value="Genomic_DNA"/>
</dbReference>
<name>A0A0K1PPL1_9BACT</name>
<feature type="transmembrane region" description="Helical" evidence="2">
    <location>
        <begin position="12"/>
        <end position="33"/>
    </location>
</feature>
<evidence type="ECO:0000256" key="1">
    <source>
        <dbReference type="SAM" id="MobiDB-lite"/>
    </source>
</evidence>
<dbReference type="GO" id="GO:0005085">
    <property type="term" value="F:guanyl-nucleotide exchange factor activity"/>
    <property type="evidence" value="ECO:0007669"/>
    <property type="project" value="TreeGrafter"/>
</dbReference>
<proteinExistence type="predicted"/>
<evidence type="ECO:0008006" key="5">
    <source>
        <dbReference type="Google" id="ProtNLM"/>
    </source>
</evidence>
<keyword evidence="4" id="KW-1185">Reference proteome</keyword>
<accession>A0A0K1PPL1</accession>
<dbReference type="GO" id="GO:0005737">
    <property type="term" value="C:cytoplasm"/>
    <property type="evidence" value="ECO:0007669"/>
    <property type="project" value="TreeGrafter"/>
</dbReference>
<dbReference type="InterPro" id="IPR051553">
    <property type="entry name" value="Ran_GTPase-activating"/>
</dbReference>
<keyword evidence="2" id="KW-0472">Membrane</keyword>
<keyword evidence="2" id="KW-0812">Transmembrane</keyword>
<dbReference type="PATRIC" id="fig|1391654.3.peg.1991"/>
<feature type="region of interest" description="Disordered" evidence="1">
    <location>
        <begin position="478"/>
        <end position="498"/>
    </location>
</feature>
<sequence length="498" mass="50544">MITTTRAKQCSVLGMRTMLGGWVALGVVTLLFACESSEPRARDMTDTDAATDSGPSGPAPTGGDAGVDANVPDSGEDDDFVVPDASVVCGTGPCAVTMTGHGDSFCVVLQSGKMSCWGSNASGQLGYEADGKPFSATPHVLDNLANVTSASVGESNACARVASGDVFCWGAPDLVNAGILPADGSGTFSAPVSQPTRMSAVPAGTSIAVGKDFACATASDGSLSCWGTNANQELGRGVTDAGSIVPPAKALLVTQEVAAIVPGASRTFAITSNNDLLSWGAGSLYGRDDFNRLTNLVDYLLGRAISEDVDGFPALVPGLARVRGVATSSRHGCAVVGRDVQCWGSNELGQLGRGSFNPAPTVFQLPPSFLPDISNLRFVADAEETDAGVPTKDVPIQVAVADEHSCAAMGSGHVYCWGKKGDKGVLGSRPTQDLNGTPTRIDGLSEPAVGVASAGSTVCALLRSGAVECWGSNAQGQLGTGKADDLPHPAPSRVVLPN</sequence>
<protein>
    <recommendedName>
        <fullName evidence="5">BNR repeat domain protein</fullName>
    </recommendedName>
</protein>
<dbReference type="AlphaFoldDB" id="A0A0K1PPL1"/>
<dbReference type="SUPFAM" id="SSF50985">
    <property type="entry name" value="RCC1/BLIP-II"/>
    <property type="match status" value="2"/>
</dbReference>
<dbReference type="PANTHER" id="PTHR45982:SF1">
    <property type="entry name" value="REGULATOR OF CHROMOSOME CONDENSATION"/>
    <property type="match status" value="1"/>
</dbReference>
<dbReference type="PANTHER" id="PTHR45982">
    <property type="entry name" value="REGULATOR OF CHROMOSOME CONDENSATION"/>
    <property type="match status" value="1"/>
</dbReference>
<dbReference type="Pfam" id="PF00415">
    <property type="entry name" value="RCC1"/>
    <property type="match status" value="1"/>
</dbReference>
<gene>
    <name evidence="3" type="ORF">AKJ09_01980</name>
</gene>
<dbReference type="InterPro" id="IPR009091">
    <property type="entry name" value="RCC1/BLIP-II"/>
</dbReference>
<dbReference type="Proteomes" id="UP000064967">
    <property type="component" value="Chromosome"/>
</dbReference>
<dbReference type="RefSeq" id="WP_146646780.1">
    <property type="nucleotide sequence ID" value="NZ_CP012333.1"/>
</dbReference>